<reference evidence="3 4" key="1">
    <citation type="submission" date="2018-01" db="EMBL/GenBank/DDBJ databases">
        <title>Genome sequence of a Cantenovulum-like bacteria.</title>
        <authorList>
            <person name="Tan W.R."/>
            <person name="Lau N.-S."/>
            <person name="Go F."/>
            <person name="Amirul A.-A.A."/>
        </authorList>
    </citation>
    <scope>NUCLEOTIDE SEQUENCE [LARGE SCALE GENOMIC DNA]</scope>
    <source>
        <strain evidence="3 4">CCB-QB4</strain>
    </source>
</reference>
<dbReference type="PROSITE" id="PS51257">
    <property type="entry name" value="PROKAR_LIPOPROTEIN"/>
    <property type="match status" value="1"/>
</dbReference>
<feature type="chain" id="PRO_5015398068" description="FlgO domain-containing protein" evidence="1">
    <location>
        <begin position="20"/>
        <end position="215"/>
    </location>
</feature>
<proteinExistence type="predicted"/>
<dbReference type="PIRSF" id="PIRSF028688">
    <property type="entry name" value="UCP_imp_028688"/>
    <property type="match status" value="1"/>
</dbReference>
<organism evidence="3 4">
    <name type="scientific">Saccharobesus litoralis</name>
    <dbReference type="NCBI Taxonomy" id="2172099"/>
    <lineage>
        <taxon>Bacteria</taxon>
        <taxon>Pseudomonadati</taxon>
        <taxon>Pseudomonadota</taxon>
        <taxon>Gammaproteobacteria</taxon>
        <taxon>Alteromonadales</taxon>
        <taxon>Alteromonadaceae</taxon>
        <taxon>Saccharobesus</taxon>
    </lineage>
</organism>
<feature type="domain" description="FlgO" evidence="2">
    <location>
        <begin position="57"/>
        <end position="191"/>
    </location>
</feature>
<accession>A0A2S0VTM5</accession>
<evidence type="ECO:0000256" key="1">
    <source>
        <dbReference type="SAM" id="SignalP"/>
    </source>
</evidence>
<dbReference type="Proteomes" id="UP000244441">
    <property type="component" value="Chromosome"/>
</dbReference>
<name>A0A2S0VTM5_9ALTE</name>
<protein>
    <recommendedName>
        <fullName evidence="2">FlgO domain-containing protein</fullName>
    </recommendedName>
</protein>
<dbReference type="EMBL" id="CP026604">
    <property type="protein sequence ID" value="AWB67532.1"/>
    <property type="molecule type" value="Genomic_DNA"/>
</dbReference>
<sequence>MTRLIKCWFVTGVAAILSACTFTNTHSYQMPKPPEHSAENYYAAPISELSVKAYTYMLADELLLNLSANKLAGKILVTNFVDQKTRLNNPESGHPLASLGGQLEEGFVYELTKRGFAVVDHKLMEQVKVNEQGDKIWSRNKSELKSRVDARYILSGTLTEHERGAVVNVKLIKFSEQQVVSAAQGFVPSNVFWTEDNIGLRDGFLHHKGERRRTY</sequence>
<dbReference type="Pfam" id="PF17680">
    <property type="entry name" value="FlgO"/>
    <property type="match status" value="1"/>
</dbReference>
<gene>
    <name evidence="3" type="ORF">C2869_14265</name>
</gene>
<dbReference type="InterPro" id="IPR041215">
    <property type="entry name" value="FlgO_dom"/>
</dbReference>
<keyword evidence="1" id="KW-0732">Signal</keyword>
<evidence type="ECO:0000313" key="4">
    <source>
        <dbReference type="Proteomes" id="UP000244441"/>
    </source>
</evidence>
<dbReference type="KEGG" id="cate:C2869_14265"/>
<evidence type="ECO:0000313" key="3">
    <source>
        <dbReference type="EMBL" id="AWB67532.1"/>
    </source>
</evidence>
<dbReference type="RefSeq" id="WP_108603578.1">
    <property type="nucleotide sequence ID" value="NZ_CP026604.1"/>
</dbReference>
<feature type="signal peptide" evidence="1">
    <location>
        <begin position="1"/>
        <end position="19"/>
    </location>
</feature>
<keyword evidence="4" id="KW-1185">Reference proteome</keyword>
<dbReference type="InterPro" id="IPR014549">
    <property type="entry name" value="FlgO"/>
</dbReference>
<dbReference type="AlphaFoldDB" id="A0A2S0VTM5"/>
<dbReference type="OrthoDB" id="6385821at2"/>
<evidence type="ECO:0000259" key="2">
    <source>
        <dbReference type="Pfam" id="PF17680"/>
    </source>
</evidence>